<accession>A0ABS8PC98</accession>
<dbReference type="InterPro" id="IPR023393">
    <property type="entry name" value="START-like_dom_sf"/>
</dbReference>
<dbReference type="EMBL" id="JAJNDB010000005">
    <property type="protein sequence ID" value="MCD2195882.1"/>
    <property type="molecule type" value="Genomic_DNA"/>
</dbReference>
<evidence type="ECO:0000313" key="1">
    <source>
        <dbReference type="EMBL" id="MCD2195882.1"/>
    </source>
</evidence>
<dbReference type="RefSeq" id="WP_230737634.1">
    <property type="nucleotide sequence ID" value="NZ_JAJNDB010000005.1"/>
</dbReference>
<organism evidence="1 2">
    <name type="scientific">Actinomycetospora endophytica</name>
    <dbReference type="NCBI Taxonomy" id="2291215"/>
    <lineage>
        <taxon>Bacteria</taxon>
        <taxon>Bacillati</taxon>
        <taxon>Actinomycetota</taxon>
        <taxon>Actinomycetes</taxon>
        <taxon>Pseudonocardiales</taxon>
        <taxon>Pseudonocardiaceae</taxon>
        <taxon>Actinomycetospora</taxon>
    </lineage>
</organism>
<dbReference type="Proteomes" id="UP001199469">
    <property type="component" value="Unassembled WGS sequence"/>
</dbReference>
<reference evidence="1 2" key="1">
    <citation type="submission" date="2021-11" db="EMBL/GenBank/DDBJ databases">
        <title>Draft genome sequence of Actinomycetospora sp. SF1 isolated from the rhizosphere soil.</title>
        <authorList>
            <person name="Duangmal K."/>
            <person name="Chantavorakit T."/>
        </authorList>
    </citation>
    <scope>NUCLEOTIDE SEQUENCE [LARGE SCALE GENOMIC DNA]</scope>
    <source>
        <strain evidence="1 2">TBRC 5722</strain>
    </source>
</reference>
<dbReference type="Gene3D" id="3.30.530.20">
    <property type="match status" value="1"/>
</dbReference>
<gene>
    <name evidence="1" type="ORF">LQ327_21155</name>
</gene>
<comment type="caution">
    <text evidence="1">The sequence shown here is derived from an EMBL/GenBank/DDBJ whole genome shotgun (WGS) entry which is preliminary data.</text>
</comment>
<proteinExistence type="predicted"/>
<dbReference type="InterPro" id="IPR019587">
    <property type="entry name" value="Polyketide_cyclase/dehydratase"/>
</dbReference>
<evidence type="ECO:0000313" key="2">
    <source>
        <dbReference type="Proteomes" id="UP001199469"/>
    </source>
</evidence>
<dbReference type="Pfam" id="PF10604">
    <property type="entry name" value="Polyketide_cyc2"/>
    <property type="match status" value="1"/>
</dbReference>
<dbReference type="SUPFAM" id="SSF55961">
    <property type="entry name" value="Bet v1-like"/>
    <property type="match status" value="1"/>
</dbReference>
<sequence>MADFTGSTTVDAPQEALFEFLSDVGNLPRYFARMTSAEHVDGDRVHTTATLPDGTKVEGQAWFTVDPATQHIAWGAEGSSEYHGTLDVSGTETGSQVQVHLHTTRVDSDNDQVSDGIDRTLASIKLLVEKQDVMS</sequence>
<name>A0ABS8PC98_9PSEU</name>
<protein>
    <submittedName>
        <fullName evidence="1">SRPBCC family protein</fullName>
    </submittedName>
</protein>
<keyword evidence="2" id="KW-1185">Reference proteome</keyword>